<accession>A0A0F9BP00</accession>
<dbReference type="AlphaFoldDB" id="A0A0F9BP00"/>
<dbReference type="Pfam" id="PF04765">
    <property type="entry name" value="TOD1_MUCI70"/>
    <property type="match status" value="1"/>
</dbReference>
<dbReference type="EMBL" id="LAZR01036920">
    <property type="protein sequence ID" value="KKL23590.1"/>
    <property type="molecule type" value="Genomic_DNA"/>
</dbReference>
<evidence type="ECO:0000259" key="1">
    <source>
        <dbReference type="Pfam" id="PF04765"/>
    </source>
</evidence>
<comment type="caution">
    <text evidence="2">The sequence shown here is derived from an EMBL/GenBank/DDBJ whole genome shotgun (WGS) entry which is preliminary data.</text>
</comment>
<sequence>MSRNRRDNKEMKKFMMYAAVFGKKANFKMPKLTDPDIERVLYTDIPKRYDPHVFYQVKTLRIDHLDPVRRNRFVKIMIPDEIFDNYEYSLYMDYKHPTNIDFDLLLSCLEPESDMLISKHKKRDCIYDEGIACVMKGKDDKKTIVNQLDFYKSEGYPNHNGLYAAYWLF</sequence>
<dbReference type="InterPro" id="IPR048354">
    <property type="entry name" value="TOD1_MUCI70_glycTrfase_dom"/>
</dbReference>
<name>A0A0F9BP00_9ZZZZ</name>
<reference evidence="2" key="1">
    <citation type="journal article" date="2015" name="Nature">
        <title>Complex archaea that bridge the gap between prokaryotes and eukaryotes.</title>
        <authorList>
            <person name="Spang A."/>
            <person name="Saw J.H."/>
            <person name="Jorgensen S.L."/>
            <person name="Zaremba-Niedzwiedzka K."/>
            <person name="Martijn J."/>
            <person name="Lind A.E."/>
            <person name="van Eijk R."/>
            <person name="Schleper C."/>
            <person name="Guy L."/>
            <person name="Ettema T.J."/>
        </authorList>
    </citation>
    <scope>NUCLEOTIDE SEQUENCE</scope>
</reference>
<protein>
    <recommendedName>
        <fullName evidence="1">TOD1/MUCI70 glycosyltransferase-like domain-containing protein</fullName>
    </recommendedName>
</protein>
<evidence type="ECO:0000313" key="2">
    <source>
        <dbReference type="EMBL" id="KKL23590.1"/>
    </source>
</evidence>
<gene>
    <name evidence="2" type="ORF">LCGC14_2423840</name>
</gene>
<organism evidence="2">
    <name type="scientific">marine sediment metagenome</name>
    <dbReference type="NCBI Taxonomy" id="412755"/>
    <lineage>
        <taxon>unclassified sequences</taxon>
        <taxon>metagenomes</taxon>
        <taxon>ecological metagenomes</taxon>
    </lineage>
</organism>
<proteinExistence type="predicted"/>
<feature type="domain" description="TOD1/MUCI70 glycosyltransferase-like" evidence="1">
    <location>
        <begin position="68"/>
        <end position="159"/>
    </location>
</feature>
<feature type="non-terminal residue" evidence="2">
    <location>
        <position position="169"/>
    </location>
</feature>